<evidence type="ECO:0000256" key="1">
    <source>
        <dbReference type="SAM" id="MobiDB-lite"/>
    </source>
</evidence>
<keyword evidence="3" id="KW-1185">Reference proteome</keyword>
<organism evidence="2 3">
    <name type="scientific">Steinernema carpocapsae</name>
    <name type="common">Entomopathogenic nematode</name>
    <dbReference type="NCBI Taxonomy" id="34508"/>
    <lineage>
        <taxon>Eukaryota</taxon>
        <taxon>Metazoa</taxon>
        <taxon>Ecdysozoa</taxon>
        <taxon>Nematoda</taxon>
        <taxon>Chromadorea</taxon>
        <taxon>Rhabditida</taxon>
        <taxon>Tylenchina</taxon>
        <taxon>Panagrolaimomorpha</taxon>
        <taxon>Strongyloidoidea</taxon>
        <taxon>Steinernematidae</taxon>
        <taxon>Steinernema</taxon>
    </lineage>
</organism>
<dbReference type="OrthoDB" id="5802207at2759"/>
<evidence type="ECO:0000313" key="3">
    <source>
        <dbReference type="Proteomes" id="UP000298663"/>
    </source>
</evidence>
<feature type="region of interest" description="Disordered" evidence="1">
    <location>
        <begin position="362"/>
        <end position="381"/>
    </location>
</feature>
<dbReference type="AlphaFoldDB" id="A0A4U5NKG3"/>
<protein>
    <submittedName>
        <fullName evidence="2">Uncharacterized protein</fullName>
    </submittedName>
</protein>
<comment type="caution">
    <text evidence="2">The sequence shown here is derived from an EMBL/GenBank/DDBJ whole genome shotgun (WGS) entry which is preliminary data.</text>
</comment>
<dbReference type="EMBL" id="AZBU02000004">
    <property type="protein sequence ID" value="TKR83210.1"/>
    <property type="molecule type" value="Genomic_DNA"/>
</dbReference>
<feature type="region of interest" description="Disordered" evidence="1">
    <location>
        <begin position="268"/>
        <end position="350"/>
    </location>
</feature>
<proteinExistence type="predicted"/>
<feature type="compositionally biased region" description="Polar residues" evidence="1">
    <location>
        <begin position="312"/>
        <end position="321"/>
    </location>
</feature>
<accession>A0A4U5NKG3</accession>
<evidence type="ECO:0000313" key="2">
    <source>
        <dbReference type="EMBL" id="TKR83210.1"/>
    </source>
</evidence>
<name>A0A4U5NKG3_STECR</name>
<reference evidence="2 3" key="2">
    <citation type="journal article" date="2019" name="G3 (Bethesda)">
        <title>Hybrid Assembly of the Genome of the Entomopathogenic Nematode Steinernema carpocapsae Identifies the X-Chromosome.</title>
        <authorList>
            <person name="Serra L."/>
            <person name="Macchietto M."/>
            <person name="Macias-Munoz A."/>
            <person name="McGill C.J."/>
            <person name="Rodriguez I.M."/>
            <person name="Rodriguez B."/>
            <person name="Murad R."/>
            <person name="Mortazavi A."/>
        </authorList>
    </citation>
    <scope>NUCLEOTIDE SEQUENCE [LARGE SCALE GENOMIC DNA]</scope>
    <source>
        <strain evidence="2 3">ALL</strain>
    </source>
</reference>
<reference evidence="2 3" key="1">
    <citation type="journal article" date="2015" name="Genome Biol.">
        <title>Comparative genomics of Steinernema reveals deeply conserved gene regulatory networks.</title>
        <authorList>
            <person name="Dillman A.R."/>
            <person name="Macchietto M."/>
            <person name="Porter C.F."/>
            <person name="Rogers A."/>
            <person name="Williams B."/>
            <person name="Antoshechkin I."/>
            <person name="Lee M.M."/>
            <person name="Goodwin Z."/>
            <person name="Lu X."/>
            <person name="Lewis E.E."/>
            <person name="Goodrich-Blair H."/>
            <person name="Stock S.P."/>
            <person name="Adams B.J."/>
            <person name="Sternberg P.W."/>
            <person name="Mortazavi A."/>
        </authorList>
    </citation>
    <scope>NUCLEOTIDE SEQUENCE [LARGE SCALE GENOMIC DNA]</scope>
    <source>
        <strain evidence="2 3">ALL</strain>
    </source>
</reference>
<gene>
    <name evidence="2" type="ORF">L596_016835</name>
</gene>
<sequence>MLFVRHISPNNRESNIYVMSTCSRARHKPLVSCLISKLISGPRMDRNLSASAAAQTPEPLVSCLISKLISGPRMDRNLSASAAALHPNAGTPLKRGNGQALDKNGISGKNGQAAPPKTGLVRRTMSFQFGRNRAETIDPVTMKFISHRYKDVAKEMIWPEYREHSLINKAYGNPSSSKEAGKGAAIQYHLAGNHQPVTVRLDDRENVPKDIRKSVLKANAATKAAALKKPKPIDAISMSEEGVHTGSSIFYAHAYDITNAAEMQTHSVATVTKPPAPRKKSKIRGGSNGDVVERPSTSAAEKPTTKDEGDAVSNTSSTSIDPQPHIPPRSVDDYAAGRNPQLIFQADIEDERSPYMPAMINSVRRSESESSSDSVVQITRL</sequence>
<feature type="compositionally biased region" description="Low complexity" evidence="1">
    <location>
        <begin position="369"/>
        <end position="381"/>
    </location>
</feature>
<dbReference type="Proteomes" id="UP000298663">
    <property type="component" value="Unassembled WGS sequence"/>
</dbReference>